<dbReference type="Gene3D" id="2.60.120.590">
    <property type="entry name" value="Alpha-ketoglutarate-dependent dioxygenase AlkB-like"/>
    <property type="match status" value="1"/>
</dbReference>
<organism evidence="7">
    <name type="scientific">Entomoneis paludosa</name>
    <dbReference type="NCBI Taxonomy" id="265537"/>
    <lineage>
        <taxon>Eukaryota</taxon>
        <taxon>Sar</taxon>
        <taxon>Stramenopiles</taxon>
        <taxon>Ochrophyta</taxon>
        <taxon>Bacillariophyta</taxon>
        <taxon>Bacillariophyceae</taxon>
        <taxon>Bacillariophycidae</taxon>
        <taxon>Entomoneidaceae</taxon>
        <taxon>Entomoneis</taxon>
    </lineage>
</organism>
<dbReference type="GO" id="GO:0005634">
    <property type="term" value="C:nucleus"/>
    <property type="evidence" value="ECO:0007669"/>
    <property type="project" value="TreeGrafter"/>
</dbReference>
<dbReference type="InterPro" id="IPR032862">
    <property type="entry name" value="ALKBH6"/>
</dbReference>
<feature type="region of interest" description="Disordered" evidence="6">
    <location>
        <begin position="1"/>
        <end position="31"/>
    </location>
</feature>
<proteinExistence type="inferred from homology"/>
<dbReference type="PANTHER" id="PTHR46030">
    <property type="entry name" value="ALPHA-KETOGLUTARATE-DEPENDENT DIOXYGENASE ALKB HOMOLOG 6"/>
    <property type="match status" value="1"/>
</dbReference>
<comment type="similarity">
    <text evidence="1">Belongs to the alkB family.</text>
</comment>
<dbReference type="EMBL" id="HBHT01021029">
    <property type="protein sequence ID" value="CAD9970392.1"/>
    <property type="molecule type" value="Transcribed_RNA"/>
</dbReference>
<accession>A0A7S2YDV2</accession>
<reference evidence="7" key="1">
    <citation type="submission" date="2021-01" db="EMBL/GenBank/DDBJ databases">
        <authorList>
            <person name="Corre E."/>
            <person name="Pelletier E."/>
            <person name="Niang G."/>
            <person name="Scheremetjew M."/>
            <person name="Finn R."/>
            <person name="Kale V."/>
            <person name="Holt S."/>
            <person name="Cochrane G."/>
            <person name="Meng A."/>
            <person name="Brown T."/>
            <person name="Cohen L."/>
        </authorList>
    </citation>
    <scope>NUCLEOTIDE SEQUENCE</scope>
    <source>
        <strain evidence="7">CCMP125</strain>
    </source>
</reference>
<evidence type="ECO:0000256" key="2">
    <source>
        <dbReference type="ARBA" id="ARBA00022723"/>
    </source>
</evidence>
<evidence type="ECO:0000256" key="5">
    <source>
        <dbReference type="ARBA" id="ARBA00023004"/>
    </source>
</evidence>
<feature type="region of interest" description="Disordered" evidence="6">
    <location>
        <begin position="76"/>
        <end position="105"/>
    </location>
</feature>
<dbReference type="GO" id="GO:0046872">
    <property type="term" value="F:metal ion binding"/>
    <property type="evidence" value="ECO:0007669"/>
    <property type="project" value="UniProtKB-KW"/>
</dbReference>
<dbReference type="SUPFAM" id="SSF51197">
    <property type="entry name" value="Clavaminate synthase-like"/>
    <property type="match status" value="1"/>
</dbReference>
<dbReference type="AlphaFoldDB" id="A0A7S2YDV2"/>
<keyword evidence="3" id="KW-0223">Dioxygenase</keyword>
<dbReference type="PANTHER" id="PTHR46030:SF1">
    <property type="entry name" value="ALPHA-KETOGLUTARATE-DEPENDENT DIOXYGENASE ALKB HOMOLOG 6"/>
    <property type="match status" value="1"/>
</dbReference>
<name>A0A7S2YDV2_9STRA</name>
<keyword evidence="5" id="KW-0408">Iron</keyword>
<evidence type="ECO:0000256" key="6">
    <source>
        <dbReference type="SAM" id="MobiDB-lite"/>
    </source>
</evidence>
<evidence type="ECO:0008006" key="8">
    <source>
        <dbReference type="Google" id="ProtNLM"/>
    </source>
</evidence>
<gene>
    <name evidence="7" type="ORF">APAL1065_LOCUS14085</name>
</gene>
<keyword evidence="4" id="KW-0560">Oxidoreductase</keyword>
<evidence type="ECO:0000256" key="4">
    <source>
        <dbReference type="ARBA" id="ARBA00023002"/>
    </source>
</evidence>
<dbReference type="GO" id="GO:0051213">
    <property type="term" value="F:dioxygenase activity"/>
    <property type="evidence" value="ECO:0007669"/>
    <property type="project" value="UniProtKB-KW"/>
</dbReference>
<feature type="compositionally biased region" description="Polar residues" evidence="6">
    <location>
        <begin position="19"/>
        <end position="31"/>
    </location>
</feature>
<dbReference type="InterPro" id="IPR037151">
    <property type="entry name" value="AlkB-like_sf"/>
</dbReference>
<sequence length="105" mass="11807">MESDAVLHFTRRRPAQEILPNNNPPHNSADQPLQVWLEKGSLVIFCQEAYSDWMHSIPTNETSIALDPIQCVNLGSSSDDDATSSSPQMVHRGDRRISLTFRMAK</sequence>
<keyword evidence="2" id="KW-0479">Metal-binding</keyword>
<evidence type="ECO:0000256" key="3">
    <source>
        <dbReference type="ARBA" id="ARBA00022964"/>
    </source>
</evidence>
<evidence type="ECO:0000256" key="1">
    <source>
        <dbReference type="ARBA" id="ARBA00007879"/>
    </source>
</evidence>
<protein>
    <recommendedName>
        <fullName evidence="8">Alpha-ketoglutarate-dependent dioxygenase AlkB-like domain-containing protein</fullName>
    </recommendedName>
</protein>
<evidence type="ECO:0000313" key="7">
    <source>
        <dbReference type="EMBL" id="CAD9970392.1"/>
    </source>
</evidence>